<evidence type="ECO:0000256" key="5">
    <source>
        <dbReference type="ARBA" id="ARBA00022777"/>
    </source>
</evidence>
<evidence type="ECO:0000256" key="7">
    <source>
        <dbReference type="ARBA" id="ARBA00023209"/>
    </source>
</evidence>
<comment type="cofactor">
    <cofactor evidence="1">
        <name>Mg(2+)</name>
        <dbReference type="ChEBI" id="CHEBI:18420"/>
    </cofactor>
</comment>
<accession>A0A1M5PHH4</accession>
<dbReference type="Pfam" id="PF19279">
    <property type="entry name" value="YegS_C"/>
    <property type="match status" value="1"/>
</dbReference>
<dbReference type="InterPro" id="IPR045540">
    <property type="entry name" value="YegS/DAGK_C"/>
</dbReference>
<dbReference type="RefSeq" id="WP_073183120.1">
    <property type="nucleotide sequence ID" value="NZ_FQXI01000001.1"/>
</dbReference>
<keyword evidence="7" id="KW-0594">Phospholipid biosynthesis</keyword>
<keyword evidence="8" id="KW-1208">Phospholipid metabolism</keyword>
<gene>
    <name evidence="10" type="ORF">SAMN02745245_00331</name>
</gene>
<dbReference type="Proteomes" id="UP000184032">
    <property type="component" value="Unassembled WGS sequence"/>
</dbReference>
<protein>
    <submittedName>
        <fullName evidence="10">Lipid kinase, YegS/Rv2252/BmrU family</fullName>
    </submittedName>
</protein>
<dbReference type="PANTHER" id="PTHR12358">
    <property type="entry name" value="SPHINGOSINE KINASE"/>
    <property type="match status" value="1"/>
</dbReference>
<proteinExistence type="inferred from homology"/>
<keyword evidence="7" id="KW-0444">Lipid biosynthesis</keyword>
<dbReference type="GO" id="GO:0008654">
    <property type="term" value="P:phospholipid biosynthetic process"/>
    <property type="evidence" value="ECO:0007669"/>
    <property type="project" value="UniProtKB-KW"/>
</dbReference>
<dbReference type="GO" id="GO:0005524">
    <property type="term" value="F:ATP binding"/>
    <property type="evidence" value="ECO:0007669"/>
    <property type="project" value="UniProtKB-KW"/>
</dbReference>
<feature type="domain" description="DAGKc" evidence="9">
    <location>
        <begin position="1"/>
        <end position="99"/>
    </location>
</feature>
<dbReference type="InterPro" id="IPR017438">
    <property type="entry name" value="ATP-NAD_kinase_N"/>
</dbReference>
<keyword evidence="11" id="KW-1185">Reference proteome</keyword>
<evidence type="ECO:0000256" key="3">
    <source>
        <dbReference type="ARBA" id="ARBA00022679"/>
    </source>
</evidence>
<keyword evidence="7" id="KW-0443">Lipid metabolism</keyword>
<evidence type="ECO:0000256" key="6">
    <source>
        <dbReference type="ARBA" id="ARBA00022840"/>
    </source>
</evidence>
<comment type="similarity">
    <text evidence="2">Belongs to the diacylglycerol/lipid kinase family.</text>
</comment>
<evidence type="ECO:0000259" key="9">
    <source>
        <dbReference type="PROSITE" id="PS50146"/>
    </source>
</evidence>
<dbReference type="InterPro" id="IPR050187">
    <property type="entry name" value="Lipid_Phosphate_FormReg"/>
</dbReference>
<dbReference type="OrthoDB" id="142078at2"/>
<dbReference type="EMBL" id="FQXI01000001">
    <property type="protein sequence ID" value="SHH01274.1"/>
    <property type="molecule type" value="Genomic_DNA"/>
</dbReference>
<keyword evidence="3" id="KW-0808">Transferase</keyword>
<evidence type="ECO:0000256" key="8">
    <source>
        <dbReference type="ARBA" id="ARBA00023264"/>
    </source>
</evidence>
<name>A0A1M5PHH4_9FIRM</name>
<evidence type="ECO:0000313" key="10">
    <source>
        <dbReference type="EMBL" id="SHH01274.1"/>
    </source>
</evidence>
<dbReference type="InterPro" id="IPR016064">
    <property type="entry name" value="NAD/diacylglycerol_kinase_sf"/>
</dbReference>
<evidence type="ECO:0000256" key="1">
    <source>
        <dbReference type="ARBA" id="ARBA00001946"/>
    </source>
</evidence>
<dbReference type="Pfam" id="PF00781">
    <property type="entry name" value="DAGK_cat"/>
    <property type="match status" value="1"/>
</dbReference>
<evidence type="ECO:0000256" key="4">
    <source>
        <dbReference type="ARBA" id="ARBA00022741"/>
    </source>
</evidence>
<dbReference type="Gene3D" id="2.60.200.40">
    <property type="match status" value="1"/>
</dbReference>
<dbReference type="InterPro" id="IPR001206">
    <property type="entry name" value="Diacylglycerol_kinase_cat_dom"/>
</dbReference>
<evidence type="ECO:0000313" key="11">
    <source>
        <dbReference type="Proteomes" id="UP000184032"/>
    </source>
</evidence>
<dbReference type="AlphaFoldDB" id="A0A1M5PHH4"/>
<dbReference type="InterPro" id="IPR005218">
    <property type="entry name" value="Diacylglycerol/lipid_kinase"/>
</dbReference>
<dbReference type="PROSITE" id="PS50146">
    <property type="entry name" value="DAGK"/>
    <property type="match status" value="1"/>
</dbReference>
<dbReference type="SMART" id="SM00046">
    <property type="entry name" value="DAGKc"/>
    <property type="match status" value="1"/>
</dbReference>
<dbReference type="PANTHER" id="PTHR12358:SF54">
    <property type="entry name" value="SPHINGOSINE KINASE RELATED PROTEIN"/>
    <property type="match status" value="1"/>
</dbReference>
<dbReference type="NCBIfam" id="TIGR00147">
    <property type="entry name" value="YegS/Rv2252/BmrU family lipid kinase"/>
    <property type="match status" value="1"/>
</dbReference>
<dbReference type="STRING" id="1120995.SAMN02745245_00331"/>
<sequence length="305" mass="34867">MYYFIVNPNARAGQGEKVWSEIEKILNERKIEYNYFYTKGEEDAKNIAFELSSSLKEESFVIVLGGDGTLNEVINGLINLNLITLGVVPIGSGNDFVRSFKSKINYRDYINIVLSPKKIVEYNICKMKNLNGERKFIVSSGIGFDASITNEVNNSRNKLIYTKTPIKNFIYAICTLKILFTYRPLEIKLFEEDKVNIFKNAYFSVVMNTAYEGKAVMLCPEAKGYDDYIDICIMNTSSKLKVVLLTLSAFFGKHAKSRNVYISKGKYFKMECSDETHCHIDGEQFGKSDWTEYSILEKKIKVIVP</sequence>
<keyword evidence="4" id="KW-0547">Nucleotide-binding</keyword>
<keyword evidence="6" id="KW-0067">ATP-binding</keyword>
<reference evidence="10 11" key="1">
    <citation type="submission" date="2016-11" db="EMBL/GenBank/DDBJ databases">
        <authorList>
            <person name="Jaros S."/>
            <person name="Januszkiewicz K."/>
            <person name="Wedrychowicz H."/>
        </authorList>
    </citation>
    <scope>NUCLEOTIDE SEQUENCE [LARGE SCALE GENOMIC DNA]</scope>
    <source>
        <strain evidence="10 11">DSM 21120</strain>
    </source>
</reference>
<keyword evidence="5 10" id="KW-0418">Kinase</keyword>
<dbReference type="SUPFAM" id="SSF111331">
    <property type="entry name" value="NAD kinase/diacylglycerol kinase-like"/>
    <property type="match status" value="1"/>
</dbReference>
<organism evidence="10 11">
    <name type="scientific">Anaerosphaera aminiphila DSM 21120</name>
    <dbReference type="NCBI Taxonomy" id="1120995"/>
    <lineage>
        <taxon>Bacteria</taxon>
        <taxon>Bacillati</taxon>
        <taxon>Bacillota</taxon>
        <taxon>Tissierellia</taxon>
        <taxon>Tissierellales</taxon>
        <taxon>Peptoniphilaceae</taxon>
        <taxon>Anaerosphaera</taxon>
    </lineage>
</organism>
<dbReference type="GO" id="GO:0016301">
    <property type="term" value="F:kinase activity"/>
    <property type="evidence" value="ECO:0007669"/>
    <property type="project" value="UniProtKB-KW"/>
</dbReference>
<evidence type="ECO:0000256" key="2">
    <source>
        <dbReference type="ARBA" id="ARBA00005983"/>
    </source>
</evidence>
<dbReference type="Gene3D" id="3.40.50.10330">
    <property type="entry name" value="Probable inorganic polyphosphate/atp-NAD kinase, domain 1"/>
    <property type="match status" value="1"/>
</dbReference>